<evidence type="ECO:0000313" key="1">
    <source>
        <dbReference type="EMBL" id="MCF1752016.1"/>
    </source>
</evidence>
<protein>
    <submittedName>
        <fullName evidence="1">Uncharacterized protein</fullName>
    </submittedName>
</protein>
<dbReference type="RefSeq" id="WP_234861943.1">
    <property type="nucleotide sequence ID" value="NZ_JAKEVZ010000009.1"/>
</dbReference>
<dbReference type="Proteomes" id="UP001201449">
    <property type="component" value="Unassembled WGS sequence"/>
</dbReference>
<comment type="caution">
    <text evidence="1">The sequence shown here is derived from an EMBL/GenBank/DDBJ whole genome shotgun (WGS) entry which is preliminary data.</text>
</comment>
<name>A0ABS9BXU3_9BACT</name>
<dbReference type="EMBL" id="JAKEVZ010000009">
    <property type="protein sequence ID" value="MCF1752016.1"/>
    <property type="molecule type" value="Genomic_DNA"/>
</dbReference>
<organism evidence="1 2">
    <name type="scientific">Mariniradius sediminis</name>
    <dbReference type="NCBI Taxonomy" id="2909237"/>
    <lineage>
        <taxon>Bacteria</taxon>
        <taxon>Pseudomonadati</taxon>
        <taxon>Bacteroidota</taxon>
        <taxon>Cytophagia</taxon>
        <taxon>Cytophagales</taxon>
        <taxon>Cyclobacteriaceae</taxon>
        <taxon>Mariniradius</taxon>
    </lineage>
</organism>
<sequence length="75" mass="8175">MGHKPTKFIAAVEEAEISNIQAIAQKLREKGCVIRDVLSFTGVISGTTSGNESKLDDLKIKGIKYIEEDGEIRAL</sequence>
<evidence type="ECO:0000313" key="2">
    <source>
        <dbReference type="Proteomes" id="UP001201449"/>
    </source>
</evidence>
<accession>A0ABS9BXU3</accession>
<proteinExistence type="predicted"/>
<keyword evidence="2" id="KW-1185">Reference proteome</keyword>
<gene>
    <name evidence="1" type="ORF">L0U89_13150</name>
</gene>
<reference evidence="1 2" key="1">
    <citation type="submission" date="2022-01" db="EMBL/GenBank/DDBJ databases">
        <title>Mariniradius saccharolyticus sp. nov., isolated from sediment of a river.</title>
        <authorList>
            <person name="Liu H."/>
        </authorList>
    </citation>
    <scope>NUCLEOTIDE SEQUENCE [LARGE SCALE GENOMIC DNA]</scope>
    <source>
        <strain evidence="1 2">RY-2</strain>
    </source>
</reference>